<feature type="transmembrane region" description="Helical" evidence="7">
    <location>
        <begin position="371"/>
        <end position="394"/>
    </location>
</feature>
<reference evidence="11" key="1">
    <citation type="journal article" date="2019" name="Int. J. Syst. Evol. Microbiol.">
        <title>The Global Catalogue of Microorganisms (GCM) 10K type strain sequencing project: providing services to taxonomists for standard genome sequencing and annotation.</title>
        <authorList>
            <consortium name="The Broad Institute Genomics Platform"/>
            <consortium name="The Broad Institute Genome Sequencing Center for Infectious Disease"/>
            <person name="Wu L."/>
            <person name="Ma J."/>
        </authorList>
    </citation>
    <scope>NUCLEOTIDE SEQUENCE [LARGE SCALE GENOMIC DNA]</scope>
    <source>
        <strain evidence="11">CCUG 30340</strain>
    </source>
</reference>
<feature type="domain" description="MacB-like periplasmic core" evidence="9">
    <location>
        <begin position="421"/>
        <end position="632"/>
    </location>
</feature>
<feature type="transmembrane region" description="Helical" evidence="7">
    <location>
        <begin position="421"/>
        <end position="442"/>
    </location>
</feature>
<dbReference type="InterPro" id="IPR025857">
    <property type="entry name" value="MacB_PCD"/>
</dbReference>
<evidence type="ECO:0000313" key="10">
    <source>
        <dbReference type="EMBL" id="MFC4820247.1"/>
    </source>
</evidence>
<organism evidence="10 11">
    <name type="scientific">Dokdonella ginsengisoli</name>
    <dbReference type="NCBI Taxonomy" id="363846"/>
    <lineage>
        <taxon>Bacteria</taxon>
        <taxon>Pseudomonadati</taxon>
        <taxon>Pseudomonadota</taxon>
        <taxon>Gammaproteobacteria</taxon>
        <taxon>Lysobacterales</taxon>
        <taxon>Rhodanobacteraceae</taxon>
        <taxon>Dokdonella</taxon>
    </lineage>
</organism>
<evidence type="ECO:0000256" key="4">
    <source>
        <dbReference type="ARBA" id="ARBA00022989"/>
    </source>
</evidence>
<feature type="transmembrane region" description="Helical" evidence="7">
    <location>
        <begin position="680"/>
        <end position="704"/>
    </location>
</feature>
<comment type="caution">
    <text evidence="10">The sequence shown here is derived from an EMBL/GenBank/DDBJ whole genome shotgun (WGS) entry which is preliminary data.</text>
</comment>
<feature type="transmembrane region" description="Helical" evidence="7">
    <location>
        <begin position="771"/>
        <end position="793"/>
    </location>
</feature>
<evidence type="ECO:0000256" key="1">
    <source>
        <dbReference type="ARBA" id="ARBA00004651"/>
    </source>
</evidence>
<dbReference type="InterPro" id="IPR003838">
    <property type="entry name" value="ABC3_permease_C"/>
</dbReference>
<feature type="domain" description="ABC3 transporter permease C-terminal" evidence="8">
    <location>
        <begin position="687"/>
        <end position="800"/>
    </location>
</feature>
<feature type="transmembrane region" description="Helical" evidence="7">
    <location>
        <begin position="737"/>
        <end position="759"/>
    </location>
</feature>
<feature type="transmembrane region" description="Helical" evidence="7">
    <location>
        <begin position="20"/>
        <end position="39"/>
    </location>
</feature>
<name>A0ABV9QT69_9GAMM</name>
<dbReference type="RefSeq" id="WP_380020086.1">
    <property type="nucleotide sequence ID" value="NZ_JBHSHD010000007.1"/>
</dbReference>
<dbReference type="Pfam" id="PF02687">
    <property type="entry name" value="FtsX"/>
    <property type="match status" value="2"/>
</dbReference>
<comment type="subcellular location">
    <subcellularLocation>
        <location evidence="1">Cell membrane</location>
        <topology evidence="1">Multi-pass membrane protein</topology>
    </subcellularLocation>
</comment>
<feature type="domain" description="MacB-like periplasmic core" evidence="9">
    <location>
        <begin position="24"/>
        <end position="239"/>
    </location>
</feature>
<evidence type="ECO:0000256" key="6">
    <source>
        <dbReference type="ARBA" id="ARBA00038076"/>
    </source>
</evidence>
<protein>
    <submittedName>
        <fullName evidence="10">ABC transporter permease</fullName>
    </submittedName>
</protein>
<sequence length="807" mass="83634">MRLLADLLATLRRLARAPAFPAAAIAMLALGIGLTVAMVCTVDGVLLRGLPVPDGERLVAVVADNPAQRVARAQLTVAEAEQLVAGTPGFESLGYFQWTGVNVLDGGHAREIPAQFVGTGFFASLGAAPLLGRVPSDADVRAGLPLAVLSHQEWQRSFGGDPAVIGRRLETIGHAPLEIVGVMPPSIEAITGDAGLWTALLPSELPQDAARRLDLRILQVIGRLRADTSTAQADAALAARLAALREAHGLRDGDGWRLRARSQLDLLVGGARGALWGAFALACMVLLIACANVAILLDARQAARRRELAVMQALGASRDRLRGQLVLELCLLGAIALALGVGLAHAGIALLRGLAEGSVPRVDGIVMDWRVFAIAAVLGLAAPLCAVLGGSLRLPGAPAEAVRGGGKGVVGGARPQRLLPAAAMALSTASLVAALGFGLGLWRLQRVDPGFRAEAVHALTLFRESLGTDSGASGPPEWTRFSDDLLQRLAALPGAEGVALTTVAPLAQIGGASANVHASGRDDDVPVQAAVRRVSPGYHALLGVPLLAGRDFAADDRAGAEPVAIINRALARRLFGDASPLNRTIDLPLARSGRSSCRIVGVVEDIRNDGLRAAPAPEVLVPFAQAPRVAMTFLLRSRPGLQGIDAAMAQALWSVDPRQSVTRQFGLDERLAAELRPARFFARVVGAFAFAALLLAVLGVYAVASLQQRRRVAEFGLRLAVGATPARLARTILRDSLLVSAVGIGAGLALAAAGARLLGPLRAVGDVDLPFALSLGLGAMGLAAALAALLPALRAARVPPMEALRDR</sequence>
<dbReference type="InterPro" id="IPR050250">
    <property type="entry name" value="Macrolide_Exporter_MacB"/>
</dbReference>
<dbReference type="Proteomes" id="UP001595886">
    <property type="component" value="Unassembled WGS sequence"/>
</dbReference>
<keyword evidence="5 7" id="KW-0472">Membrane</keyword>
<dbReference type="EMBL" id="JBHSHD010000007">
    <property type="protein sequence ID" value="MFC4820247.1"/>
    <property type="molecule type" value="Genomic_DNA"/>
</dbReference>
<dbReference type="Pfam" id="PF12704">
    <property type="entry name" value="MacB_PCD"/>
    <property type="match status" value="2"/>
</dbReference>
<feature type="domain" description="ABC3 transporter permease C-terminal" evidence="8">
    <location>
        <begin position="280"/>
        <end position="393"/>
    </location>
</feature>
<keyword evidence="4 7" id="KW-1133">Transmembrane helix</keyword>
<evidence type="ECO:0000256" key="2">
    <source>
        <dbReference type="ARBA" id="ARBA00022475"/>
    </source>
</evidence>
<keyword evidence="3 7" id="KW-0812">Transmembrane</keyword>
<evidence type="ECO:0000313" key="11">
    <source>
        <dbReference type="Proteomes" id="UP001595886"/>
    </source>
</evidence>
<comment type="similarity">
    <text evidence="6">Belongs to the ABC-4 integral membrane protein family.</text>
</comment>
<keyword evidence="11" id="KW-1185">Reference proteome</keyword>
<evidence type="ECO:0000256" key="7">
    <source>
        <dbReference type="SAM" id="Phobius"/>
    </source>
</evidence>
<gene>
    <name evidence="10" type="ORF">ACFO6Q_07920</name>
</gene>
<evidence type="ECO:0000259" key="8">
    <source>
        <dbReference type="Pfam" id="PF02687"/>
    </source>
</evidence>
<accession>A0ABV9QT69</accession>
<feature type="transmembrane region" description="Helical" evidence="7">
    <location>
        <begin position="274"/>
        <end position="297"/>
    </location>
</feature>
<proteinExistence type="inferred from homology"/>
<feature type="transmembrane region" description="Helical" evidence="7">
    <location>
        <begin position="325"/>
        <end position="351"/>
    </location>
</feature>
<evidence type="ECO:0000256" key="5">
    <source>
        <dbReference type="ARBA" id="ARBA00023136"/>
    </source>
</evidence>
<evidence type="ECO:0000256" key="3">
    <source>
        <dbReference type="ARBA" id="ARBA00022692"/>
    </source>
</evidence>
<dbReference type="PANTHER" id="PTHR30572">
    <property type="entry name" value="MEMBRANE COMPONENT OF TRANSPORTER-RELATED"/>
    <property type="match status" value="1"/>
</dbReference>
<dbReference type="PANTHER" id="PTHR30572:SF4">
    <property type="entry name" value="ABC TRANSPORTER PERMEASE YTRF"/>
    <property type="match status" value="1"/>
</dbReference>
<evidence type="ECO:0000259" key="9">
    <source>
        <dbReference type="Pfam" id="PF12704"/>
    </source>
</evidence>
<keyword evidence="2" id="KW-1003">Cell membrane</keyword>